<feature type="transmembrane region" description="Helical" evidence="1">
    <location>
        <begin position="98"/>
        <end position="118"/>
    </location>
</feature>
<dbReference type="Proteomes" id="UP001597511">
    <property type="component" value="Unassembled WGS sequence"/>
</dbReference>
<sequence>MNIFQKASRFIIRKTFAFSVQLIRFSNSSKRADLKLDELRNSPVGTLGYDVAKCLDNNNLKFVPHFESHDLKHVILEYKMTPADEIKLQAFMLGNGNYTLPCFAILTFGIILLPDEWMTFYNEYKKGRKAIPISSWTIDELANTKTDFLRNQLYINSRYINNNQTFSMKTFVKYFTFASVVAGILGMIFCLPFLFSADIADLVGAGFPFIGGSILTVGGLLVLSNLVRKNVSEVKTEV</sequence>
<evidence type="ECO:0000313" key="3">
    <source>
        <dbReference type="Proteomes" id="UP001597511"/>
    </source>
</evidence>
<keyword evidence="3" id="KW-1185">Reference proteome</keyword>
<keyword evidence="1" id="KW-0472">Membrane</keyword>
<accession>A0ABW6A209</accession>
<dbReference type="RefSeq" id="WP_386094958.1">
    <property type="nucleotide sequence ID" value="NZ_JBHUOZ010000001.1"/>
</dbReference>
<feature type="transmembrane region" description="Helical" evidence="1">
    <location>
        <begin position="207"/>
        <end position="227"/>
    </location>
</feature>
<evidence type="ECO:0000313" key="2">
    <source>
        <dbReference type="EMBL" id="MFD2918601.1"/>
    </source>
</evidence>
<proteinExistence type="predicted"/>
<evidence type="ECO:0008006" key="4">
    <source>
        <dbReference type="Google" id="ProtNLM"/>
    </source>
</evidence>
<protein>
    <recommendedName>
        <fullName evidence="4">Ubiquinone biosynthesis protein COQ4</fullName>
    </recommendedName>
</protein>
<organism evidence="2 3">
    <name type="scientific">Terrimonas rubra</name>
    <dbReference type="NCBI Taxonomy" id="1035890"/>
    <lineage>
        <taxon>Bacteria</taxon>
        <taxon>Pseudomonadati</taxon>
        <taxon>Bacteroidota</taxon>
        <taxon>Chitinophagia</taxon>
        <taxon>Chitinophagales</taxon>
        <taxon>Chitinophagaceae</taxon>
        <taxon>Terrimonas</taxon>
    </lineage>
</organism>
<dbReference type="EMBL" id="JBHUOZ010000001">
    <property type="protein sequence ID" value="MFD2918601.1"/>
    <property type="molecule type" value="Genomic_DNA"/>
</dbReference>
<gene>
    <name evidence="2" type="ORF">ACFS6H_02695</name>
</gene>
<evidence type="ECO:0000256" key="1">
    <source>
        <dbReference type="SAM" id="Phobius"/>
    </source>
</evidence>
<reference evidence="3" key="1">
    <citation type="journal article" date="2019" name="Int. J. Syst. Evol. Microbiol.">
        <title>The Global Catalogue of Microorganisms (GCM) 10K type strain sequencing project: providing services to taxonomists for standard genome sequencing and annotation.</title>
        <authorList>
            <consortium name="The Broad Institute Genomics Platform"/>
            <consortium name="The Broad Institute Genome Sequencing Center for Infectious Disease"/>
            <person name="Wu L."/>
            <person name="Ma J."/>
        </authorList>
    </citation>
    <scope>NUCLEOTIDE SEQUENCE [LARGE SCALE GENOMIC DNA]</scope>
    <source>
        <strain evidence="3">KCTC 23299</strain>
    </source>
</reference>
<keyword evidence="1" id="KW-0812">Transmembrane</keyword>
<comment type="caution">
    <text evidence="2">The sequence shown here is derived from an EMBL/GenBank/DDBJ whole genome shotgun (WGS) entry which is preliminary data.</text>
</comment>
<name>A0ABW6A209_9BACT</name>
<keyword evidence="1" id="KW-1133">Transmembrane helix</keyword>
<feature type="transmembrane region" description="Helical" evidence="1">
    <location>
        <begin position="174"/>
        <end position="195"/>
    </location>
</feature>